<protein>
    <recommendedName>
        <fullName evidence="3">Rpn family recombination-promoting nuclease/putative transposase</fullName>
    </recommendedName>
</protein>
<dbReference type="Pfam" id="PF12784">
    <property type="entry name" value="PDDEXK_2"/>
    <property type="match status" value="1"/>
</dbReference>
<dbReference type="PANTHER" id="PTHR41317:SF1">
    <property type="entry name" value="PD-(D_E)XK NUCLEASE FAMILY TRANSPOSASE"/>
    <property type="match status" value="1"/>
</dbReference>
<dbReference type="NCBIfam" id="TIGR01784">
    <property type="entry name" value="T_den_put_tspse"/>
    <property type="match status" value="1"/>
</dbReference>
<dbReference type="OrthoDB" id="9803508at2"/>
<dbReference type="Proteomes" id="UP000192678">
    <property type="component" value="Unassembled WGS sequence"/>
</dbReference>
<evidence type="ECO:0000313" key="1">
    <source>
        <dbReference type="EMBL" id="SMD08699.1"/>
    </source>
</evidence>
<keyword evidence="2" id="KW-1185">Reference proteome</keyword>
<evidence type="ECO:0000313" key="2">
    <source>
        <dbReference type="Proteomes" id="UP000192678"/>
    </source>
</evidence>
<evidence type="ECO:0008006" key="3">
    <source>
        <dbReference type="Google" id="ProtNLM"/>
    </source>
</evidence>
<dbReference type="RefSeq" id="WP_084291068.1">
    <property type="nucleotide sequence ID" value="NZ_FWYB01000012.1"/>
</dbReference>
<dbReference type="EMBL" id="FWYB01000012">
    <property type="protein sequence ID" value="SMD08699.1"/>
    <property type="molecule type" value="Genomic_DNA"/>
</dbReference>
<proteinExistence type="predicted"/>
<dbReference type="PANTHER" id="PTHR41317">
    <property type="entry name" value="PD-(D_E)XK NUCLEASE FAMILY TRANSPOSASE"/>
    <property type="match status" value="1"/>
</dbReference>
<gene>
    <name evidence="1" type="ORF">SAMN04488101_11255</name>
</gene>
<accession>A0A1W2EG50</accession>
<dbReference type="InterPro" id="IPR010106">
    <property type="entry name" value="RpnA"/>
</dbReference>
<name>A0A1W2EG50_9SPHI</name>
<dbReference type="STRING" id="475255.SAMN04488101_11255"/>
<organism evidence="1 2">
    <name type="scientific">Pedobacter nyackensis</name>
    <dbReference type="NCBI Taxonomy" id="475255"/>
    <lineage>
        <taxon>Bacteria</taxon>
        <taxon>Pseudomonadati</taxon>
        <taxon>Bacteroidota</taxon>
        <taxon>Sphingobacteriia</taxon>
        <taxon>Sphingobacteriales</taxon>
        <taxon>Sphingobacteriaceae</taxon>
        <taxon>Pedobacter</taxon>
    </lineage>
</organism>
<reference evidence="1 2" key="1">
    <citation type="submission" date="2017-04" db="EMBL/GenBank/DDBJ databases">
        <authorList>
            <person name="Afonso C.L."/>
            <person name="Miller P.J."/>
            <person name="Scott M.A."/>
            <person name="Spackman E."/>
            <person name="Goraichik I."/>
            <person name="Dimitrov K.M."/>
            <person name="Suarez D.L."/>
            <person name="Swayne D.E."/>
        </authorList>
    </citation>
    <scope>NUCLEOTIDE SEQUENCE [LARGE SCALE GENOMIC DNA]</scope>
    <source>
        <strain evidence="1 2">DSM 19625</strain>
    </source>
</reference>
<dbReference type="AlphaFoldDB" id="A0A1W2EG50"/>
<sequence>MPEETTLTSFIQPVNGVDITRFIDPYSDFGFKHIFGKAPNRDFLIRFLNGVFKGRKVIVDIQYNNTEYKGPGKDYRKTVFDLYCTGDNGEKFIVEMQKAKVENFKDRSVFYTANLIQEQGIGVVANWDYQLPEIYFLAIMNFKFDDSHPDHFIHDVRMIEINTSKEFYPKLGYIFIEMPKFRKAEGELENELEEWLYILNNLKKFTEIPVSLRGNYKYEKIFEIAAVGNLTPEEMNEYQQSLKIQRDNYSVDKAARNEGRKEGHVRGREEEKKEIARNLKNIGITPEIIAKSTGLSIEEIQIL</sequence>